<dbReference type="FunFam" id="3.20.20.140:FF:000014">
    <property type="entry name" value="5-methylthioadenosine/S-adenosylhomocysteine deaminase"/>
    <property type="match status" value="1"/>
</dbReference>
<dbReference type="GO" id="GO:0019239">
    <property type="term" value="F:deaminase activity"/>
    <property type="evidence" value="ECO:0007669"/>
    <property type="project" value="UniProtKB-ARBA"/>
</dbReference>
<dbReference type="AlphaFoldDB" id="A0AAV4ZNW9"/>
<sequence length="451" mass="48458">MTETPRRLWIRDPLAILAAGAGGGIVVEGTRIAECVPAGRAPAAPVDAVFEAGRHVVVPGLVNTHHHAFQTLTRAHPAALDKPLFPWLQALYPVWQRITPEAFRLATRLAYTELLLSGCTTAGDHHYLFPRGLEDSVDVQVDEARALGIRACVSRGSMSLSQDEGGLPPGTLVQDDDAILADSERVLDLFHDARPGAMVQVALAPCSPFAVTKRLMRESARLADLRDCRLHTHLGETLDEDAYCLELFGQRPVDYLEEVGWLSGRTWLAHGIHFDDAEVARLGAAGVGICHCPTSNMVLASGRCRTCELEAAGSPVGLGVDGSASNDSSNLMEGVRHALMLNRLTYGAEAVTHLDALRWATEGSARCLGRDDIGRIAPGLEADLALFTLDELRFSGAHDPLAALVLCGAHRADRVMVAGCWRVIDGEPLGIDVRALREAHGRVARELFGAA</sequence>
<protein>
    <submittedName>
        <fullName evidence="6">8-oxoguanine deaminase</fullName>
    </submittedName>
</protein>
<dbReference type="CDD" id="cd01298">
    <property type="entry name" value="ATZ_TRZ_like"/>
    <property type="match status" value="1"/>
</dbReference>
<dbReference type="PANTHER" id="PTHR43794:SF11">
    <property type="entry name" value="AMIDOHYDROLASE-RELATED DOMAIN-CONTAINING PROTEIN"/>
    <property type="match status" value="1"/>
</dbReference>
<dbReference type="Gene3D" id="2.30.40.10">
    <property type="entry name" value="Urease, subunit C, domain 1"/>
    <property type="match status" value="1"/>
</dbReference>
<evidence type="ECO:0000256" key="4">
    <source>
        <dbReference type="ARBA" id="ARBA00022833"/>
    </source>
</evidence>
<keyword evidence="4" id="KW-0862">Zinc</keyword>
<dbReference type="PANTHER" id="PTHR43794">
    <property type="entry name" value="AMINOHYDROLASE SSNA-RELATED"/>
    <property type="match status" value="1"/>
</dbReference>
<organism evidence="6 7">
    <name type="scientific">Methylobacterium hispanicum</name>
    <dbReference type="NCBI Taxonomy" id="270350"/>
    <lineage>
        <taxon>Bacteria</taxon>
        <taxon>Pseudomonadati</taxon>
        <taxon>Pseudomonadota</taxon>
        <taxon>Alphaproteobacteria</taxon>
        <taxon>Hyphomicrobiales</taxon>
        <taxon>Methylobacteriaceae</taxon>
        <taxon>Methylobacterium</taxon>
    </lineage>
</organism>
<evidence type="ECO:0000256" key="3">
    <source>
        <dbReference type="ARBA" id="ARBA00022801"/>
    </source>
</evidence>
<comment type="similarity">
    <text evidence="1">Belongs to the metallo-dependent hydrolases superfamily. ATZ/TRZ family.</text>
</comment>
<dbReference type="SUPFAM" id="SSF51338">
    <property type="entry name" value="Composite domain of metallo-dependent hydrolases"/>
    <property type="match status" value="2"/>
</dbReference>
<gene>
    <name evidence="6" type="ORF">BHAOGJBA_3090</name>
</gene>
<proteinExistence type="inferred from homology"/>
<dbReference type="InterPro" id="IPR032466">
    <property type="entry name" value="Metal_Hydrolase"/>
</dbReference>
<evidence type="ECO:0000313" key="6">
    <source>
        <dbReference type="EMBL" id="GJD89561.1"/>
    </source>
</evidence>
<dbReference type="EMBL" id="BPQO01000012">
    <property type="protein sequence ID" value="GJD89561.1"/>
    <property type="molecule type" value="Genomic_DNA"/>
</dbReference>
<feature type="domain" description="Amidohydrolase-related" evidence="5">
    <location>
        <begin position="56"/>
        <end position="405"/>
    </location>
</feature>
<dbReference type="InterPro" id="IPR006680">
    <property type="entry name" value="Amidohydro-rel"/>
</dbReference>
<evidence type="ECO:0000313" key="7">
    <source>
        <dbReference type="Proteomes" id="UP001055247"/>
    </source>
</evidence>
<dbReference type="GO" id="GO:0046872">
    <property type="term" value="F:metal ion binding"/>
    <property type="evidence" value="ECO:0007669"/>
    <property type="project" value="UniProtKB-KW"/>
</dbReference>
<dbReference type="Proteomes" id="UP001055247">
    <property type="component" value="Unassembled WGS sequence"/>
</dbReference>
<dbReference type="NCBIfam" id="NF006055">
    <property type="entry name" value="PRK08203.1"/>
    <property type="match status" value="1"/>
</dbReference>
<dbReference type="Pfam" id="PF01979">
    <property type="entry name" value="Amidohydro_1"/>
    <property type="match status" value="1"/>
</dbReference>
<reference evidence="6" key="1">
    <citation type="journal article" date="2016" name="Front. Microbiol.">
        <title>Genome Sequence of the Piezophilic, Mesophilic Sulfate-Reducing Bacterium Desulfovibrio indicus J2T.</title>
        <authorList>
            <person name="Cao J."/>
            <person name="Maignien L."/>
            <person name="Shao Z."/>
            <person name="Alain K."/>
            <person name="Jebbar M."/>
        </authorList>
    </citation>
    <scope>NUCLEOTIDE SEQUENCE</scope>
    <source>
        <strain evidence="6">DSM 16372</strain>
    </source>
</reference>
<dbReference type="InterPro" id="IPR050287">
    <property type="entry name" value="MTA/SAH_deaminase"/>
</dbReference>
<keyword evidence="7" id="KW-1185">Reference proteome</keyword>
<reference evidence="6" key="2">
    <citation type="submission" date="2021-08" db="EMBL/GenBank/DDBJ databases">
        <authorList>
            <person name="Tani A."/>
            <person name="Ola A."/>
            <person name="Ogura Y."/>
            <person name="Katsura K."/>
            <person name="Hayashi T."/>
        </authorList>
    </citation>
    <scope>NUCLEOTIDE SEQUENCE</scope>
    <source>
        <strain evidence="6">DSM 16372</strain>
    </source>
</reference>
<keyword evidence="3" id="KW-0378">Hydrolase</keyword>
<name>A0AAV4ZNW9_9HYPH</name>
<evidence type="ECO:0000256" key="1">
    <source>
        <dbReference type="ARBA" id="ARBA00006745"/>
    </source>
</evidence>
<evidence type="ECO:0000256" key="2">
    <source>
        <dbReference type="ARBA" id="ARBA00022723"/>
    </source>
</evidence>
<keyword evidence="2" id="KW-0479">Metal-binding</keyword>
<dbReference type="Gene3D" id="3.20.20.140">
    <property type="entry name" value="Metal-dependent hydrolases"/>
    <property type="match status" value="1"/>
</dbReference>
<comment type="caution">
    <text evidence="6">The sequence shown here is derived from an EMBL/GenBank/DDBJ whole genome shotgun (WGS) entry which is preliminary data.</text>
</comment>
<evidence type="ECO:0000259" key="5">
    <source>
        <dbReference type="Pfam" id="PF01979"/>
    </source>
</evidence>
<dbReference type="RefSeq" id="WP_066927146.1">
    <property type="nucleotide sequence ID" value="NZ_BPQO01000012.1"/>
</dbReference>
<dbReference type="InterPro" id="IPR011059">
    <property type="entry name" value="Metal-dep_hydrolase_composite"/>
</dbReference>
<dbReference type="SUPFAM" id="SSF51556">
    <property type="entry name" value="Metallo-dependent hydrolases"/>
    <property type="match status" value="1"/>
</dbReference>
<accession>A0AAV4ZNW9</accession>
<dbReference type="GO" id="GO:0016814">
    <property type="term" value="F:hydrolase activity, acting on carbon-nitrogen (but not peptide) bonds, in cyclic amidines"/>
    <property type="evidence" value="ECO:0007669"/>
    <property type="project" value="UniProtKB-ARBA"/>
</dbReference>